<protein>
    <submittedName>
        <fullName evidence="1">6939_t:CDS:1</fullName>
    </submittedName>
</protein>
<gene>
    <name evidence="1" type="ORF">SCALOS_LOCUS9869</name>
</gene>
<name>A0ACA9P0A7_9GLOM</name>
<proteinExistence type="predicted"/>
<dbReference type="Proteomes" id="UP000789860">
    <property type="component" value="Unassembled WGS sequence"/>
</dbReference>
<organism evidence="1 2">
    <name type="scientific">Scutellospora calospora</name>
    <dbReference type="NCBI Taxonomy" id="85575"/>
    <lineage>
        <taxon>Eukaryota</taxon>
        <taxon>Fungi</taxon>
        <taxon>Fungi incertae sedis</taxon>
        <taxon>Mucoromycota</taxon>
        <taxon>Glomeromycotina</taxon>
        <taxon>Glomeromycetes</taxon>
        <taxon>Diversisporales</taxon>
        <taxon>Gigasporaceae</taxon>
        <taxon>Scutellospora</taxon>
    </lineage>
</organism>
<comment type="caution">
    <text evidence="1">The sequence shown here is derived from an EMBL/GenBank/DDBJ whole genome shotgun (WGS) entry which is preliminary data.</text>
</comment>
<evidence type="ECO:0000313" key="1">
    <source>
        <dbReference type="EMBL" id="CAG8684851.1"/>
    </source>
</evidence>
<accession>A0ACA9P0A7</accession>
<reference evidence="1" key="1">
    <citation type="submission" date="2021-06" db="EMBL/GenBank/DDBJ databases">
        <authorList>
            <person name="Kallberg Y."/>
            <person name="Tangrot J."/>
            <person name="Rosling A."/>
        </authorList>
    </citation>
    <scope>NUCLEOTIDE SEQUENCE</scope>
    <source>
        <strain evidence="1">AU212A</strain>
    </source>
</reference>
<feature type="non-terminal residue" evidence="1">
    <location>
        <position position="1"/>
    </location>
</feature>
<evidence type="ECO:0000313" key="2">
    <source>
        <dbReference type="Proteomes" id="UP000789860"/>
    </source>
</evidence>
<dbReference type="EMBL" id="CAJVPM010033219">
    <property type="protein sequence ID" value="CAG8684851.1"/>
    <property type="molecule type" value="Genomic_DNA"/>
</dbReference>
<sequence length="204" mass="22463">FLEQFLTMLMLTDDASKAGVGHTSSTVEKFIYMVTHLGNAHRLTTIVSFSSFGFLLLGGYLKSKYSNRYPWVQFIPEILICVIIYTALCAIFQWDDYGLDILGHIQGGGFPSFQIPRPPPMTHILDCFETAVLISIVGFVESIVVTKTYATKHNYSVSANRELVALGTANLVCSFFQGFPAYGGMARSSINDRAGAKTQLSGNH</sequence>
<keyword evidence="2" id="KW-1185">Reference proteome</keyword>